<keyword evidence="2" id="KW-1185">Reference proteome</keyword>
<proteinExistence type="predicted"/>
<protein>
    <submittedName>
        <fullName evidence="1">Uncharacterized protein</fullName>
    </submittedName>
</protein>
<reference evidence="1 2" key="1">
    <citation type="submission" date="2022-01" db="EMBL/GenBank/DDBJ databases">
        <authorList>
            <person name="Xiong W."/>
            <person name="Schranz E."/>
        </authorList>
    </citation>
    <scope>NUCLEOTIDE SEQUENCE [LARGE SCALE GENOMIC DNA]</scope>
</reference>
<organism evidence="1 2">
    <name type="scientific">Lactuca virosa</name>
    <dbReference type="NCBI Taxonomy" id="75947"/>
    <lineage>
        <taxon>Eukaryota</taxon>
        <taxon>Viridiplantae</taxon>
        <taxon>Streptophyta</taxon>
        <taxon>Embryophyta</taxon>
        <taxon>Tracheophyta</taxon>
        <taxon>Spermatophyta</taxon>
        <taxon>Magnoliopsida</taxon>
        <taxon>eudicotyledons</taxon>
        <taxon>Gunneridae</taxon>
        <taxon>Pentapetalae</taxon>
        <taxon>asterids</taxon>
        <taxon>campanulids</taxon>
        <taxon>Asterales</taxon>
        <taxon>Asteraceae</taxon>
        <taxon>Cichorioideae</taxon>
        <taxon>Cichorieae</taxon>
        <taxon>Lactucinae</taxon>
        <taxon>Lactuca</taxon>
    </lineage>
</organism>
<name>A0AAU9NKS6_9ASTR</name>
<comment type="caution">
    <text evidence="1">The sequence shown here is derived from an EMBL/GenBank/DDBJ whole genome shotgun (WGS) entry which is preliminary data.</text>
</comment>
<evidence type="ECO:0000313" key="1">
    <source>
        <dbReference type="EMBL" id="CAH1438309.1"/>
    </source>
</evidence>
<evidence type="ECO:0000313" key="2">
    <source>
        <dbReference type="Proteomes" id="UP001157418"/>
    </source>
</evidence>
<accession>A0AAU9NKS6</accession>
<dbReference type="Proteomes" id="UP001157418">
    <property type="component" value="Unassembled WGS sequence"/>
</dbReference>
<dbReference type="AlphaFoldDB" id="A0AAU9NKS6"/>
<sequence length="133" mass="15112">MDQINLNISQRMWLDVVKDYDCEIFYRPGKVNVVVDALSRKSAGSSVPASCMRISVDSPLVSLIREAQTKGVRQENWKIERIRGEIIRFVQDSRGLLTHCGRVWVPMSSGVRQIVLEEAHESRFSIHPGATKM</sequence>
<dbReference type="EMBL" id="CAKMRJ010004445">
    <property type="protein sequence ID" value="CAH1438309.1"/>
    <property type="molecule type" value="Genomic_DNA"/>
</dbReference>
<gene>
    <name evidence="1" type="ORF">LVIROSA_LOCUS24576</name>
</gene>